<accession>A0A0Q3SIL2</accession>
<gene>
    <name evidence="2" type="ORF">AR438_12855</name>
</gene>
<reference evidence="2 3" key="1">
    <citation type="submission" date="2015-10" db="EMBL/GenBank/DDBJ databases">
        <title>Chryseobacterium aquaticum genome.</title>
        <authorList>
            <person name="Newman J.D."/>
            <person name="Ferguson M.B."/>
            <person name="Miller J.R."/>
        </authorList>
    </citation>
    <scope>NUCLEOTIDE SEQUENCE [LARGE SCALE GENOMIC DNA]</scope>
    <source>
        <strain evidence="2 3">KCTC 12483</strain>
    </source>
</reference>
<feature type="transmembrane region" description="Helical" evidence="1">
    <location>
        <begin position="106"/>
        <end position="126"/>
    </location>
</feature>
<evidence type="ECO:0000313" key="3">
    <source>
        <dbReference type="Proteomes" id="UP000051682"/>
    </source>
</evidence>
<keyword evidence="3" id="KW-1185">Reference proteome</keyword>
<sequence>MPFYFLDGLEFIGDLLSFLGSSSDSEKSDEKDKVKKKSKYRVEWWSGSLLLVSTILLFFVFKEPLPAKDLIQTLIVCSIIGFVISFVVFFVLYHLGLYYFKNLFKLLLFSVSVILFSVATVLCIYYKVII</sequence>
<evidence type="ECO:0000313" key="2">
    <source>
        <dbReference type="EMBL" id="KQK25018.1"/>
    </source>
</evidence>
<dbReference type="AlphaFoldDB" id="A0A0Q3SIL2"/>
<dbReference type="Proteomes" id="UP000051682">
    <property type="component" value="Unassembled WGS sequence"/>
</dbReference>
<dbReference type="OrthoDB" id="1274473at2"/>
<dbReference type="RefSeq" id="WP_056015756.1">
    <property type="nucleotide sequence ID" value="NZ_LLYZ01000008.1"/>
</dbReference>
<name>A0A0Q3SIL2_9FLAO</name>
<protein>
    <recommendedName>
        <fullName evidence="4">Branched-chain amino acid ABC transporter substrate-binding protein</fullName>
    </recommendedName>
</protein>
<evidence type="ECO:0008006" key="4">
    <source>
        <dbReference type="Google" id="ProtNLM"/>
    </source>
</evidence>
<keyword evidence="1" id="KW-1133">Transmembrane helix</keyword>
<feature type="transmembrane region" description="Helical" evidence="1">
    <location>
        <begin position="44"/>
        <end position="61"/>
    </location>
</feature>
<dbReference type="STRING" id="452084.AR438_12855"/>
<proteinExistence type="predicted"/>
<dbReference type="EMBL" id="LLYZ01000008">
    <property type="protein sequence ID" value="KQK25018.1"/>
    <property type="molecule type" value="Genomic_DNA"/>
</dbReference>
<comment type="caution">
    <text evidence="2">The sequence shown here is derived from an EMBL/GenBank/DDBJ whole genome shotgun (WGS) entry which is preliminary data.</text>
</comment>
<evidence type="ECO:0000256" key="1">
    <source>
        <dbReference type="SAM" id="Phobius"/>
    </source>
</evidence>
<keyword evidence="1" id="KW-0812">Transmembrane</keyword>
<keyword evidence="1" id="KW-0472">Membrane</keyword>
<organism evidence="2 3">
    <name type="scientific">Chryseobacterium aquaticum</name>
    <dbReference type="NCBI Taxonomy" id="452084"/>
    <lineage>
        <taxon>Bacteria</taxon>
        <taxon>Pseudomonadati</taxon>
        <taxon>Bacteroidota</taxon>
        <taxon>Flavobacteriia</taxon>
        <taxon>Flavobacteriales</taxon>
        <taxon>Weeksellaceae</taxon>
        <taxon>Chryseobacterium group</taxon>
        <taxon>Chryseobacterium</taxon>
    </lineage>
</organism>
<feature type="transmembrane region" description="Helical" evidence="1">
    <location>
        <begin position="73"/>
        <end position="100"/>
    </location>
</feature>